<accession>A0A1Z5HN47</accession>
<evidence type="ECO:0000256" key="1">
    <source>
        <dbReference type="SAM" id="Coils"/>
    </source>
</evidence>
<proteinExistence type="predicted"/>
<dbReference type="Pfam" id="PF04465">
    <property type="entry name" value="DUF499"/>
    <property type="match status" value="1"/>
</dbReference>
<dbReference type="InterPro" id="IPR007555">
    <property type="entry name" value="DUF499"/>
</dbReference>
<protein>
    <submittedName>
        <fullName evidence="2">ATPase AAA</fullName>
    </submittedName>
</protein>
<dbReference type="AlphaFoldDB" id="A0A1Z5HN47"/>
<evidence type="ECO:0000313" key="3">
    <source>
        <dbReference type="Proteomes" id="UP000197032"/>
    </source>
</evidence>
<dbReference type="RefSeq" id="WP_088552559.1">
    <property type="nucleotide sequence ID" value="NZ_BDGJ01000002.1"/>
</dbReference>
<organism evidence="2 3">
    <name type="scientific">Calderihabitans maritimus</name>
    <dbReference type="NCBI Taxonomy" id="1246530"/>
    <lineage>
        <taxon>Bacteria</taxon>
        <taxon>Bacillati</taxon>
        <taxon>Bacillota</taxon>
        <taxon>Clostridia</taxon>
        <taxon>Neomoorellales</taxon>
        <taxon>Calderihabitantaceae</taxon>
        <taxon>Calderihabitans</taxon>
    </lineage>
</organism>
<dbReference type="Proteomes" id="UP000197032">
    <property type="component" value="Unassembled WGS sequence"/>
</dbReference>
<sequence>MKAFHTIAVPHKDILEGRLTMDVFAADLWEVCQGRGPDEYRDGEIFFKKTYLTRGLKTLLGIVQKRLTGRGGDPVIQIQTPFGGGKTHSLIAMYHKCREWGAKPVVIVGTAMSSKQTIWGLMEQQLTGKIERFKDFISPGKEALRSLLAEQEPVLILMDEVLAYATKASGEKVGESTLAGQTMAFMQEITEAVATLEKACLVITLPASVVEHYDEAAERLFQQLQKISGRVEKIYTPVEDREITKVIRKRLFSSIDEKEAKAVVSAFVDYAEKENILPAGVQPSEYRDRFLDSYPFLPDLIDILYHRWGSFPAFQRTRGVLRLLSLLIHSVKDKNLPYITPAEYDLANQEIRQEFLKHIGSEYNGVIAADITDNNSGAKKVDVNLGDAYKGLRLGVRTATVIFLYSFSGGVERGATATDIKRSATTLTNPASIISEVLEQLKTRLFYLQNEDGKYFFSNLPNLNRIVLTKMENIKDSAVVELEKELLKSHLGGSKLKVFIWEADSSTIPDTEDLKLVILPQENRAQIEQIFTTKGQTPRVYRNTLFILYPVEPERPSFYKTLRRKLAYESLEKDSQLRLTEEQKKTVRGELKKLQEETREHLRRFYRMVAVPDRGGFKTVDLGIPTYGDTTTLDCEVYNKLRDSGDIIERIAPIVIREKYLSGKDYVSTAQIYQATSKTPGEPRMIDSNVLISSIVEGVRSGIFGLGELEENRAVCRYFKEMPTVALCDSEVIIKESLCKEQRQKEKTEISYPVDGQDIGVPTPVFEKPADVTEIGVDNSKKEVREKVYLEFYVPKGKMSQLMGTFGYLQTKFDKIKITIFAEDGAISEQEYEDRIKETFRQLGIDLEIE</sequence>
<keyword evidence="3" id="KW-1185">Reference proteome</keyword>
<name>A0A1Z5HN47_9FIRM</name>
<comment type="caution">
    <text evidence="2">The sequence shown here is derived from an EMBL/GenBank/DDBJ whole genome shotgun (WGS) entry which is preliminary data.</text>
</comment>
<gene>
    <name evidence="2" type="ORF">KKC1_01140</name>
</gene>
<evidence type="ECO:0000313" key="2">
    <source>
        <dbReference type="EMBL" id="GAW90952.1"/>
    </source>
</evidence>
<feature type="coiled-coil region" evidence="1">
    <location>
        <begin position="577"/>
        <end position="604"/>
    </location>
</feature>
<dbReference type="EMBL" id="BDGJ01000002">
    <property type="protein sequence ID" value="GAW90952.1"/>
    <property type="molecule type" value="Genomic_DNA"/>
</dbReference>
<reference evidence="3" key="1">
    <citation type="journal article" date="2017" name="Appl. Environ. Microbiol.">
        <title>Genomic analysis of Calderihabitans maritimus KKC1, a thermophilic hydrogenogenic carboxydotrophic bacterium isolated from marine sediment.</title>
        <authorList>
            <person name="Omae K."/>
            <person name="Yoneda Y."/>
            <person name="Fukuyama Y."/>
            <person name="Yoshida T."/>
            <person name="Sako Y."/>
        </authorList>
    </citation>
    <scope>NUCLEOTIDE SEQUENCE [LARGE SCALE GENOMIC DNA]</scope>
    <source>
        <strain evidence="3">KKC1</strain>
    </source>
</reference>
<dbReference type="OrthoDB" id="9757917at2"/>
<keyword evidence="1" id="KW-0175">Coiled coil</keyword>